<protein>
    <submittedName>
        <fullName evidence="4">ATPase</fullName>
    </submittedName>
</protein>
<accession>A0A073IT78</accession>
<evidence type="ECO:0000313" key="5">
    <source>
        <dbReference type="Proteomes" id="UP000027665"/>
    </source>
</evidence>
<dbReference type="SUPFAM" id="SSF160527">
    <property type="entry name" value="V-type ATPase subunit E-like"/>
    <property type="match status" value="1"/>
</dbReference>
<dbReference type="eggNOG" id="COG1390">
    <property type="taxonomic scope" value="Bacteria"/>
</dbReference>
<dbReference type="EMBL" id="JMKI01000002">
    <property type="protein sequence ID" value="KEJ93508.1"/>
    <property type="molecule type" value="Genomic_DNA"/>
</dbReference>
<dbReference type="InterPro" id="IPR002842">
    <property type="entry name" value="ATPase_V1_Esu"/>
</dbReference>
<dbReference type="GeneID" id="90982398"/>
<reference evidence="4 5" key="1">
    <citation type="submission" date="2014-04" db="EMBL/GenBank/DDBJ databases">
        <title>Draft Genome Sequence of Synergistes jonesii.</title>
        <authorList>
            <person name="Coil D.A."/>
            <person name="Eisen J.A."/>
            <person name="Holland-Moritz H.E."/>
        </authorList>
    </citation>
    <scope>NUCLEOTIDE SEQUENCE [LARGE SCALE GENOMIC DNA]</scope>
    <source>
        <strain evidence="4 5">78-1</strain>
    </source>
</reference>
<evidence type="ECO:0000256" key="2">
    <source>
        <dbReference type="ARBA" id="ARBA00022448"/>
    </source>
</evidence>
<proteinExistence type="inferred from homology"/>
<dbReference type="RefSeq" id="WP_037973983.1">
    <property type="nucleotide sequence ID" value="NZ_CAMETI010000001.1"/>
</dbReference>
<dbReference type="InterPro" id="IPR038495">
    <property type="entry name" value="ATPase_E_C"/>
</dbReference>
<dbReference type="Proteomes" id="UP000027665">
    <property type="component" value="Unassembled WGS sequence"/>
</dbReference>
<dbReference type="AlphaFoldDB" id="A0A073IT78"/>
<evidence type="ECO:0000313" key="4">
    <source>
        <dbReference type="EMBL" id="KEJ93508.1"/>
    </source>
</evidence>
<sequence>MKEVSNEKIANLRDIILDHADSEKKAAITQGRRDADDWLTSESEKLQRETNLILQDARKRAEDIRRRQIISAEREKATETLRLQNRILSDAMGRLQDKLVHLRDRADYTDILTGMCVDAIESLGAKEPLKIRFSASDLALAGDVMKKVAETYPDASISFNADPAPILGGCWVTTADGRRQVNMDWQNITQEMADSLAERLLPLL</sequence>
<comment type="similarity">
    <text evidence="1">Belongs to the V-ATPase E subunit family.</text>
</comment>
<evidence type="ECO:0000256" key="3">
    <source>
        <dbReference type="ARBA" id="ARBA00023065"/>
    </source>
</evidence>
<dbReference type="GO" id="GO:0033178">
    <property type="term" value="C:proton-transporting two-sector ATPase complex, catalytic domain"/>
    <property type="evidence" value="ECO:0007669"/>
    <property type="project" value="InterPro"/>
</dbReference>
<comment type="caution">
    <text evidence="4">The sequence shown here is derived from an EMBL/GenBank/DDBJ whole genome shotgun (WGS) entry which is preliminary data.</text>
</comment>
<dbReference type="GO" id="GO:0046961">
    <property type="term" value="F:proton-transporting ATPase activity, rotational mechanism"/>
    <property type="evidence" value="ECO:0007669"/>
    <property type="project" value="InterPro"/>
</dbReference>
<keyword evidence="5" id="KW-1185">Reference proteome</keyword>
<gene>
    <name evidence="4" type="ORF">EH55_01680</name>
</gene>
<dbReference type="Pfam" id="PF01991">
    <property type="entry name" value="vATP-synt_E"/>
    <property type="match status" value="1"/>
</dbReference>
<dbReference type="Gene3D" id="1.20.5.620">
    <property type="entry name" value="F1F0 ATP synthase subunit B, membrane domain"/>
    <property type="match status" value="1"/>
</dbReference>
<dbReference type="OrthoDB" id="4629at2"/>
<evidence type="ECO:0000256" key="1">
    <source>
        <dbReference type="ARBA" id="ARBA00005901"/>
    </source>
</evidence>
<dbReference type="Gene3D" id="3.30.2320.30">
    <property type="entry name" value="ATP synthase, E subunit, C-terminal"/>
    <property type="match status" value="1"/>
</dbReference>
<keyword evidence="2" id="KW-0813">Transport</keyword>
<name>A0A073IT78_9BACT</name>
<dbReference type="STRING" id="2754.EH55_01680"/>
<organism evidence="4 5">
    <name type="scientific">Synergistes jonesii</name>
    <dbReference type="NCBI Taxonomy" id="2754"/>
    <lineage>
        <taxon>Bacteria</taxon>
        <taxon>Thermotogati</taxon>
        <taxon>Synergistota</taxon>
        <taxon>Synergistia</taxon>
        <taxon>Synergistales</taxon>
        <taxon>Synergistaceae</taxon>
        <taxon>Synergistes</taxon>
    </lineage>
</organism>
<keyword evidence="3" id="KW-0406">Ion transport</keyword>